<evidence type="ECO:0000313" key="1">
    <source>
        <dbReference type="EMBL" id="MEQ6353491.1"/>
    </source>
</evidence>
<name>A0ABV1MLX1_9BACI</name>
<protein>
    <submittedName>
        <fullName evidence="1">Lipoprotein BA_5634 family protein</fullName>
    </submittedName>
</protein>
<comment type="caution">
    <text evidence="1">The sequence shown here is derived from an EMBL/GenBank/DDBJ whole genome shotgun (WGS) entry which is preliminary data.</text>
</comment>
<dbReference type="RefSeq" id="WP_349658253.1">
    <property type="nucleotide sequence ID" value="NZ_JBEGDG010000001.1"/>
</dbReference>
<reference evidence="1 2" key="1">
    <citation type="submission" date="2024-06" db="EMBL/GenBank/DDBJ databases">
        <title>Lysinibacillus zambalefons sp. nov., a Novel Firmicute Isolated from the Poon Bato Zambales Hyperalkaline Spring.</title>
        <authorList>
            <person name="Aja J.A."/>
            <person name="Lazaro J.E.H."/>
            <person name="Llorin L.D."/>
            <person name="Lim K.R."/>
            <person name="Teodosio J."/>
            <person name="Dalisay D.S."/>
        </authorList>
    </citation>
    <scope>NUCLEOTIDE SEQUENCE [LARGE SCALE GENOMIC DNA]</scope>
    <source>
        <strain evidence="1 2">M3</strain>
    </source>
</reference>
<evidence type="ECO:0000313" key="2">
    <source>
        <dbReference type="Proteomes" id="UP001478862"/>
    </source>
</evidence>
<dbReference type="InterPro" id="IPR035253">
    <property type="entry name" value="Lipoprotein_22_bac"/>
</dbReference>
<keyword evidence="1" id="KW-0449">Lipoprotein</keyword>
<keyword evidence="2" id="KW-1185">Reference proteome</keyword>
<sequence length="223" mass="25330">MKKIIGLALVIAIFLGVGYGVKRYVGGPPQPANGILVIGTEKDVNKVKQEYKHKTERTVDYKAKFVVTKKGESESEYLVINKTTAEQLVKKGIIRARKEPGSASIISEPVNEIKELPGSLNLFYSISDYDLEDSQIDLNGKRIPVSYIKNQIWVGYMGMDFVILNDKTYDELADPDSIMTVIHLKDNKFDYKEDKEEVEQVFKTIENVYPDSKRKVNFVDIQD</sequence>
<accession>A0ABV1MLX1</accession>
<dbReference type="Pfam" id="PF17294">
    <property type="entry name" value="Lipoprotein_22"/>
    <property type="match status" value="1"/>
</dbReference>
<dbReference type="Proteomes" id="UP001478862">
    <property type="component" value="Unassembled WGS sequence"/>
</dbReference>
<gene>
    <name evidence="1" type="ORF">ABNX05_02560</name>
</gene>
<organism evidence="1 2">
    <name type="scientific">Lysinibacillus zambalensis</name>
    <dbReference type="NCBI Taxonomy" id="3160866"/>
    <lineage>
        <taxon>Bacteria</taxon>
        <taxon>Bacillati</taxon>
        <taxon>Bacillota</taxon>
        <taxon>Bacilli</taxon>
        <taxon>Bacillales</taxon>
        <taxon>Bacillaceae</taxon>
        <taxon>Lysinibacillus</taxon>
    </lineage>
</organism>
<dbReference type="EMBL" id="JBEGDG010000001">
    <property type="protein sequence ID" value="MEQ6353491.1"/>
    <property type="molecule type" value="Genomic_DNA"/>
</dbReference>
<proteinExistence type="predicted"/>
<dbReference type="Gene3D" id="2.40.40.60">
    <property type="match status" value="1"/>
</dbReference>